<dbReference type="GeneID" id="26905766"/>
<gene>
    <name evidence="1" type="ORF">ABB37_05476</name>
</gene>
<comment type="caution">
    <text evidence="1">The sequence shown here is derived from an EMBL/GenBank/DDBJ whole genome shotgun (WGS) entry which is preliminary data.</text>
</comment>
<dbReference type="VEuPathDB" id="TriTrypDB:LpyrH10_10_2450"/>
<dbReference type="Proteomes" id="UP000037923">
    <property type="component" value="Unassembled WGS sequence"/>
</dbReference>
<accession>A0A0M9G0G2</accession>
<dbReference type="RefSeq" id="XP_015658152.1">
    <property type="nucleotide sequence ID" value="XM_015803510.1"/>
</dbReference>
<evidence type="ECO:0000313" key="1">
    <source>
        <dbReference type="EMBL" id="KPA79713.1"/>
    </source>
</evidence>
<evidence type="ECO:0000313" key="2">
    <source>
        <dbReference type="Proteomes" id="UP000037923"/>
    </source>
</evidence>
<reference evidence="1 2" key="1">
    <citation type="submission" date="2015-07" db="EMBL/GenBank/DDBJ databases">
        <title>High-quality genome of monoxenous trypanosomatid Leptomonas pyrrhocoris.</title>
        <authorList>
            <person name="Flegontov P."/>
            <person name="Butenko A."/>
            <person name="Firsov S."/>
            <person name="Vlcek C."/>
            <person name="Logacheva M.D."/>
            <person name="Field M."/>
            <person name="Filatov D."/>
            <person name="Flegontova O."/>
            <person name="Gerasimov E."/>
            <person name="Jackson A.P."/>
            <person name="Kelly S."/>
            <person name="Opperdoes F."/>
            <person name="O'Reilly A."/>
            <person name="Votypka J."/>
            <person name="Yurchenko V."/>
            <person name="Lukes J."/>
        </authorList>
    </citation>
    <scope>NUCLEOTIDE SEQUENCE [LARGE SCALE GENOMIC DNA]</scope>
    <source>
        <strain evidence="1">H10</strain>
    </source>
</reference>
<dbReference type="AlphaFoldDB" id="A0A0M9G0G2"/>
<name>A0A0M9G0G2_LEPPY</name>
<sequence>MSAQPFRLVQPLARLLHSTLLQCIDQVQCSFHPNEIDGLYTYAYMDHVAHTEVCDALAKRFAAVHQRGDIVLSSDGLLFPLRLARRGINAVQHFPNTNAALEAAKTEVEKAALRDLLRLSNDDLSSKDVMALWSFAITLSQWDMVEEVLRHFPLQQNISLQDDREYRDLVLWACQTTHTSVPGQGNAGAVSSAGREVHHAQRFLTDVLGVESVVTRCKEAAVVGAASASSSTARSGDVITEMRRFEDRDADALALIAVAATLRKRCGITAEFPVAEGEWARWFGTPSSSSSAFPAAAASTHAGAGKEGGWLSSGGSTSLRVAGGSSSLSVWARRLLFLYDAAVPAYVRASLAPGLVSDLQYHYRYCDVHVAALFFLTVLPLFCRNNPDVDLRAHMRYYHNQVVDEMFWTASPAMNASAASSVSSTTPGKRGMWTANALAGGEEEPAAAALASSSTATSFFVPVDTAMNVLIGEACLMDEGTPIVPAHVPAIEAMLCKVLAHLRTHMNGASRRMDGTSPASLPLPLWGVWNPAQSSHLAVVLSRLMKAASLPGGNAASLYPRLDSLVAEGLEMLRRLLDVRVLQERGTASMLTTLLTACHEVVEALGGAAYEAQLRALVLEHTMHGFSRDGLKAVAQTALQRSHGDSDVKQAQTLEFVRQLEAAQLLLPKRNWI</sequence>
<protein>
    <submittedName>
        <fullName evidence="1">Uncharacterized protein</fullName>
    </submittedName>
</protein>
<dbReference type="OMA" id="WGCATQC"/>
<dbReference type="EMBL" id="LGTL01000010">
    <property type="protein sequence ID" value="KPA79713.1"/>
    <property type="molecule type" value="Genomic_DNA"/>
</dbReference>
<organism evidence="1 2">
    <name type="scientific">Leptomonas pyrrhocoris</name>
    <name type="common">Firebug parasite</name>
    <dbReference type="NCBI Taxonomy" id="157538"/>
    <lineage>
        <taxon>Eukaryota</taxon>
        <taxon>Discoba</taxon>
        <taxon>Euglenozoa</taxon>
        <taxon>Kinetoplastea</taxon>
        <taxon>Metakinetoplastina</taxon>
        <taxon>Trypanosomatida</taxon>
        <taxon>Trypanosomatidae</taxon>
        <taxon>Leishmaniinae</taxon>
        <taxon>Leptomonas</taxon>
    </lineage>
</organism>
<dbReference type="OrthoDB" id="272992at2759"/>
<proteinExistence type="predicted"/>
<keyword evidence="2" id="KW-1185">Reference proteome</keyword>